<evidence type="ECO:0000313" key="2">
    <source>
        <dbReference type="Proteomes" id="UP000887563"/>
    </source>
</evidence>
<accession>A0A914L439</accession>
<dbReference type="AlphaFoldDB" id="A0A914L439"/>
<sequence>MVKILVSNNNGILEYFLVVNDNNKGKLGNMWKLLQGEMSFSLKSGGNRQHQQQQRAICGRSGQQQQ</sequence>
<organism evidence="2 3">
    <name type="scientific">Meloidogyne incognita</name>
    <name type="common">Southern root-knot nematode worm</name>
    <name type="synonym">Oxyuris incognita</name>
    <dbReference type="NCBI Taxonomy" id="6306"/>
    <lineage>
        <taxon>Eukaryota</taxon>
        <taxon>Metazoa</taxon>
        <taxon>Ecdysozoa</taxon>
        <taxon>Nematoda</taxon>
        <taxon>Chromadorea</taxon>
        <taxon>Rhabditida</taxon>
        <taxon>Tylenchina</taxon>
        <taxon>Tylenchomorpha</taxon>
        <taxon>Tylenchoidea</taxon>
        <taxon>Meloidogynidae</taxon>
        <taxon>Meloidogyninae</taxon>
        <taxon>Meloidogyne</taxon>
        <taxon>Meloidogyne incognita group</taxon>
    </lineage>
</organism>
<keyword evidence="2" id="KW-1185">Reference proteome</keyword>
<feature type="region of interest" description="Disordered" evidence="1">
    <location>
        <begin position="43"/>
        <end position="66"/>
    </location>
</feature>
<evidence type="ECO:0000313" key="3">
    <source>
        <dbReference type="WBParaSite" id="Minc3s00214g07711"/>
    </source>
</evidence>
<name>A0A914L439_MELIC</name>
<dbReference type="WBParaSite" id="Minc3s00214g07711">
    <property type="protein sequence ID" value="Minc3s00214g07711"/>
    <property type="gene ID" value="Minc3s00214g07711"/>
</dbReference>
<proteinExistence type="predicted"/>
<reference evidence="3" key="1">
    <citation type="submission" date="2022-11" db="UniProtKB">
        <authorList>
            <consortium name="WormBaseParasite"/>
        </authorList>
    </citation>
    <scope>IDENTIFICATION</scope>
</reference>
<protein>
    <submittedName>
        <fullName evidence="3">Uncharacterized protein</fullName>
    </submittedName>
</protein>
<dbReference type="Proteomes" id="UP000887563">
    <property type="component" value="Unplaced"/>
</dbReference>
<evidence type="ECO:0000256" key="1">
    <source>
        <dbReference type="SAM" id="MobiDB-lite"/>
    </source>
</evidence>